<dbReference type="InterPro" id="IPR003016">
    <property type="entry name" value="2-oxoA_DH_lipoyl-BS"/>
</dbReference>
<dbReference type="PANTHER" id="PTHR43178">
    <property type="entry name" value="DIHYDROLIPOAMIDE ACETYLTRANSFERASE COMPONENT OF PYRUVATE DEHYDROGENASE COMPLEX"/>
    <property type="match status" value="1"/>
</dbReference>
<dbReference type="PROSITE" id="PS00189">
    <property type="entry name" value="LIPOYL"/>
    <property type="match status" value="1"/>
</dbReference>
<dbReference type="Pfam" id="PF00198">
    <property type="entry name" value="2-oxoacid_dh"/>
    <property type="match status" value="1"/>
</dbReference>
<evidence type="ECO:0000259" key="8">
    <source>
        <dbReference type="PROSITE" id="PS50968"/>
    </source>
</evidence>
<dbReference type="Gene3D" id="2.40.50.100">
    <property type="match status" value="1"/>
</dbReference>
<dbReference type="GO" id="GO:0005737">
    <property type="term" value="C:cytoplasm"/>
    <property type="evidence" value="ECO:0007669"/>
    <property type="project" value="TreeGrafter"/>
</dbReference>
<dbReference type="InterPro" id="IPR000089">
    <property type="entry name" value="Biotin_lipoyl"/>
</dbReference>
<dbReference type="InterPro" id="IPR011053">
    <property type="entry name" value="Single_hybrid_motif"/>
</dbReference>
<keyword evidence="5 6" id="KW-0012">Acyltransferase</keyword>
<dbReference type="RefSeq" id="WP_107728573.1">
    <property type="nucleotide sequence ID" value="NZ_PZZP01000004.1"/>
</dbReference>
<proteinExistence type="inferred from homology"/>
<organism evidence="10 11">
    <name type="scientific">Desmospora activa DSM 45169</name>
    <dbReference type="NCBI Taxonomy" id="1121389"/>
    <lineage>
        <taxon>Bacteria</taxon>
        <taxon>Bacillati</taxon>
        <taxon>Bacillota</taxon>
        <taxon>Bacilli</taxon>
        <taxon>Bacillales</taxon>
        <taxon>Thermoactinomycetaceae</taxon>
        <taxon>Desmospora</taxon>
    </lineage>
</organism>
<sequence>MAQAIWMPKLGMTMEKGTILQWFKEAGDPVEEGEPILEVMTDKINIEVEAYTSGTLLRILHGPDEEVAVNEVIGYIGEEGEVVPEGRPSKQDELELESSVSKLRQNSSALPRKEGFSGAKGASVTTPKSTVAVPEAPLSGLETIRATPSARRTARKLGVFLHEVTGSGRKGRIHREDVEVYATRKSMDKPSLSREISQKSQGEIIPYRGMRETVGRRMAESAFSAPHVTLFTDVDMGAAIETRQQLLEVVEQQTGYRLSHTELILKACAFALKQHPEVNASLQGKEILRHSHIHLGLAVAVEEGLLVPVIRDANRKGLAQLTQECKELAQAAREKTLTPDQLSGSTFTISNLGMYEVDGFTPIINQPESAILGVGRIKEKPVGVDGEIKLRPIATFSLSFDHRVLDGAPAARFLQTVKQTLEQPEILLV</sequence>
<dbReference type="InterPro" id="IPR050743">
    <property type="entry name" value="2-oxoacid_DH_E2_comp"/>
</dbReference>
<evidence type="ECO:0000256" key="7">
    <source>
        <dbReference type="SAM" id="MobiDB-lite"/>
    </source>
</evidence>
<keyword evidence="3 6" id="KW-0808">Transferase</keyword>
<feature type="domain" description="Lipoyl-binding" evidence="8">
    <location>
        <begin position="2"/>
        <end position="77"/>
    </location>
</feature>
<evidence type="ECO:0000256" key="5">
    <source>
        <dbReference type="ARBA" id="ARBA00023315"/>
    </source>
</evidence>
<dbReference type="Pfam" id="PF02817">
    <property type="entry name" value="E3_binding"/>
    <property type="match status" value="1"/>
</dbReference>
<keyword evidence="10" id="KW-0670">Pyruvate</keyword>
<evidence type="ECO:0000256" key="4">
    <source>
        <dbReference type="ARBA" id="ARBA00022823"/>
    </source>
</evidence>
<evidence type="ECO:0000256" key="3">
    <source>
        <dbReference type="ARBA" id="ARBA00022679"/>
    </source>
</evidence>
<dbReference type="InterPro" id="IPR004167">
    <property type="entry name" value="PSBD"/>
</dbReference>
<gene>
    <name evidence="10" type="ORF">C8J48_3610</name>
</gene>
<evidence type="ECO:0000313" key="11">
    <source>
        <dbReference type="Proteomes" id="UP000241639"/>
    </source>
</evidence>
<dbReference type="Pfam" id="PF00364">
    <property type="entry name" value="Biotin_lipoyl"/>
    <property type="match status" value="1"/>
</dbReference>
<evidence type="ECO:0000256" key="2">
    <source>
        <dbReference type="ARBA" id="ARBA00007317"/>
    </source>
</evidence>
<feature type="region of interest" description="Disordered" evidence="7">
    <location>
        <begin position="83"/>
        <end position="131"/>
    </location>
</feature>
<evidence type="ECO:0000256" key="1">
    <source>
        <dbReference type="ARBA" id="ARBA00001938"/>
    </source>
</evidence>
<feature type="compositionally biased region" description="Polar residues" evidence="7">
    <location>
        <begin position="98"/>
        <end position="109"/>
    </location>
</feature>
<comment type="cofactor">
    <cofactor evidence="1 6">
        <name>(R)-lipoate</name>
        <dbReference type="ChEBI" id="CHEBI:83088"/>
    </cofactor>
</comment>
<dbReference type="PANTHER" id="PTHR43178:SF5">
    <property type="entry name" value="LIPOAMIDE ACYLTRANSFERASE COMPONENT OF BRANCHED-CHAIN ALPHA-KETO ACID DEHYDROGENASE COMPLEX, MITOCHONDRIAL"/>
    <property type="match status" value="1"/>
</dbReference>
<evidence type="ECO:0000313" key="10">
    <source>
        <dbReference type="EMBL" id="PTM53286.1"/>
    </source>
</evidence>
<dbReference type="SUPFAM" id="SSF47005">
    <property type="entry name" value="Peripheral subunit-binding domain of 2-oxo acid dehydrogenase complex"/>
    <property type="match status" value="1"/>
</dbReference>
<dbReference type="PROSITE" id="PS51826">
    <property type="entry name" value="PSBD"/>
    <property type="match status" value="1"/>
</dbReference>
<dbReference type="SUPFAM" id="SSF52777">
    <property type="entry name" value="CoA-dependent acyltransferases"/>
    <property type="match status" value="1"/>
</dbReference>
<feature type="domain" description="Peripheral subunit-binding (PSBD)" evidence="9">
    <location>
        <begin position="145"/>
        <end position="182"/>
    </location>
</feature>
<keyword evidence="11" id="KW-1185">Reference proteome</keyword>
<dbReference type="SUPFAM" id="SSF51230">
    <property type="entry name" value="Single hybrid motif"/>
    <property type="match status" value="1"/>
</dbReference>
<dbReference type="AlphaFoldDB" id="A0A2T4Z0M2"/>
<dbReference type="InterPro" id="IPR001078">
    <property type="entry name" value="2-oxoacid_DH_actylTfrase"/>
</dbReference>
<dbReference type="InterPro" id="IPR036625">
    <property type="entry name" value="E3-bd_dom_sf"/>
</dbReference>
<comment type="similarity">
    <text evidence="2 6">Belongs to the 2-oxoacid dehydrogenase family.</text>
</comment>
<keyword evidence="4 6" id="KW-0450">Lipoyl</keyword>
<dbReference type="OrthoDB" id="9805770at2"/>
<comment type="caution">
    <text evidence="10">The sequence shown here is derived from an EMBL/GenBank/DDBJ whole genome shotgun (WGS) entry which is preliminary data.</text>
</comment>
<dbReference type="FunFam" id="3.30.559.10:FF:000007">
    <property type="entry name" value="Dihydrolipoamide acetyltransferase component of pyruvate dehydrogenase complex"/>
    <property type="match status" value="1"/>
</dbReference>
<dbReference type="Gene3D" id="4.10.320.10">
    <property type="entry name" value="E3-binding domain"/>
    <property type="match status" value="1"/>
</dbReference>
<reference evidence="10 11" key="1">
    <citation type="submission" date="2018-04" db="EMBL/GenBank/DDBJ databases">
        <title>Genomic Encyclopedia of Archaeal and Bacterial Type Strains, Phase II (KMG-II): from individual species to whole genera.</title>
        <authorList>
            <person name="Goeker M."/>
        </authorList>
    </citation>
    <scope>NUCLEOTIDE SEQUENCE [LARGE SCALE GENOMIC DNA]</scope>
    <source>
        <strain evidence="10 11">DSM 45169</strain>
    </source>
</reference>
<dbReference type="CDD" id="cd06849">
    <property type="entry name" value="lipoyl_domain"/>
    <property type="match status" value="1"/>
</dbReference>
<dbReference type="Proteomes" id="UP000241639">
    <property type="component" value="Unassembled WGS sequence"/>
</dbReference>
<dbReference type="EMBL" id="PZZP01000004">
    <property type="protein sequence ID" value="PTM53286.1"/>
    <property type="molecule type" value="Genomic_DNA"/>
</dbReference>
<dbReference type="InterPro" id="IPR023213">
    <property type="entry name" value="CAT-like_dom_sf"/>
</dbReference>
<dbReference type="EC" id="2.3.1.-" evidence="6"/>
<evidence type="ECO:0000259" key="9">
    <source>
        <dbReference type="PROSITE" id="PS51826"/>
    </source>
</evidence>
<evidence type="ECO:0000256" key="6">
    <source>
        <dbReference type="RuleBase" id="RU003423"/>
    </source>
</evidence>
<dbReference type="GO" id="GO:0031405">
    <property type="term" value="F:lipoic acid binding"/>
    <property type="evidence" value="ECO:0007669"/>
    <property type="project" value="TreeGrafter"/>
</dbReference>
<dbReference type="PROSITE" id="PS50968">
    <property type="entry name" value="BIOTINYL_LIPOYL"/>
    <property type="match status" value="1"/>
</dbReference>
<dbReference type="Gene3D" id="3.30.559.10">
    <property type="entry name" value="Chloramphenicol acetyltransferase-like domain"/>
    <property type="match status" value="1"/>
</dbReference>
<protein>
    <recommendedName>
        <fullName evidence="6">Dihydrolipoamide acetyltransferase component of pyruvate dehydrogenase complex</fullName>
        <ecNumber evidence="6">2.3.1.-</ecNumber>
    </recommendedName>
</protein>
<name>A0A2T4Z0M2_9BACL</name>
<dbReference type="GO" id="GO:0016407">
    <property type="term" value="F:acetyltransferase activity"/>
    <property type="evidence" value="ECO:0007669"/>
    <property type="project" value="TreeGrafter"/>
</dbReference>
<accession>A0A2T4Z0M2</accession>